<dbReference type="KEGG" id="ovb:NB640_03425"/>
<dbReference type="PANTHER" id="PTHR15032:SF36">
    <property type="entry name" value="METALLO-BETA-LACTAMASE DOMAIN-CONTAINING PROTEIN"/>
    <property type="match status" value="1"/>
</dbReference>
<dbReference type="GO" id="GO:0070290">
    <property type="term" value="F:N-acylphosphatidylethanolamine-specific phospholipase D activity"/>
    <property type="evidence" value="ECO:0007669"/>
    <property type="project" value="InterPro"/>
</dbReference>
<keyword evidence="3" id="KW-1185">Reference proteome</keyword>
<accession>A0A9E9M050</accession>
<sequence length="309" mass="35088">MRFTNLKSNFRKPQTSHVLRWMLGLHNEKRPKASATGVSVPFVHNDGKQLGKGDKDTLTWIGQASFLVQLAGINVLIDPVMSMNIGWIRRNSPPGIAWPAMPKIDLVLITHNHRDHMDVPTLKKLGPDPVYLVPQGLGQWFLKNGFTRVIEMGWWQQEEVAGLHITFVPAEHWSRRGINDVNTSWWGGFVIEKDGMRLYHSGDTGWFDGFTDIGRRFGEIHAAMLPIGAYAPRWFMKPQHINPDEAVDAMTALGAKRLIPMHWGTFKLSDEPLDEPPRLLHDAWERVSLPDRSLEVAALGQILMLDQFI</sequence>
<dbReference type="InterPro" id="IPR036866">
    <property type="entry name" value="RibonucZ/Hydroxyglut_hydro"/>
</dbReference>
<dbReference type="InterPro" id="IPR024884">
    <property type="entry name" value="NAPE-PLD"/>
</dbReference>
<protein>
    <submittedName>
        <fullName evidence="2">MBL fold metallo-hydrolase</fullName>
    </submittedName>
</protein>
<dbReference type="EMBL" id="CP098242">
    <property type="protein sequence ID" value="WAW10717.1"/>
    <property type="molecule type" value="Genomic_DNA"/>
</dbReference>
<feature type="domain" description="Metallo-beta-lactamase" evidence="1">
    <location>
        <begin position="74"/>
        <end position="263"/>
    </location>
</feature>
<dbReference type="Pfam" id="PF12706">
    <property type="entry name" value="Lactamase_B_2"/>
    <property type="match status" value="1"/>
</dbReference>
<organism evidence="2 3">
    <name type="scientific">Oxalobacter vibrioformis</name>
    <dbReference type="NCBI Taxonomy" id="933080"/>
    <lineage>
        <taxon>Bacteria</taxon>
        <taxon>Pseudomonadati</taxon>
        <taxon>Pseudomonadota</taxon>
        <taxon>Betaproteobacteria</taxon>
        <taxon>Burkholderiales</taxon>
        <taxon>Oxalobacteraceae</taxon>
        <taxon>Oxalobacter</taxon>
    </lineage>
</organism>
<evidence type="ECO:0000313" key="2">
    <source>
        <dbReference type="EMBL" id="WAW10717.1"/>
    </source>
</evidence>
<dbReference type="PANTHER" id="PTHR15032">
    <property type="entry name" value="N-ACYL-PHOSPHATIDYLETHANOLAMINE-HYDROLYZING PHOSPHOLIPASE D"/>
    <property type="match status" value="1"/>
</dbReference>
<gene>
    <name evidence="2" type="ORF">NB640_03425</name>
</gene>
<evidence type="ECO:0000313" key="3">
    <source>
        <dbReference type="Proteomes" id="UP001156215"/>
    </source>
</evidence>
<dbReference type="SUPFAM" id="SSF56281">
    <property type="entry name" value="Metallo-hydrolase/oxidoreductase"/>
    <property type="match status" value="1"/>
</dbReference>
<reference evidence="2" key="1">
    <citation type="journal article" date="2022" name="Front. Microbiol.">
        <title>New perspectives on an old grouping: The genomic and phenotypic variability of Oxalobacter formigenes and the implications for calcium oxalate stone prevention.</title>
        <authorList>
            <person name="Chmiel J.A."/>
            <person name="Carr C."/>
            <person name="Stuivenberg G.A."/>
            <person name="Venema R."/>
            <person name="Chanyi R.M."/>
            <person name="Al K.F."/>
            <person name="Giguere D."/>
            <person name="Say H."/>
            <person name="Akouris P.P."/>
            <person name="Dominguez Romero S.A."/>
            <person name="Kwong A."/>
            <person name="Tai V."/>
            <person name="Koval S.F."/>
            <person name="Razvi H."/>
            <person name="Bjazevic J."/>
            <person name="Burton J.P."/>
        </authorList>
    </citation>
    <scope>NUCLEOTIDE SEQUENCE</scope>
    <source>
        <strain evidence="2">WoOx3</strain>
    </source>
</reference>
<dbReference type="GO" id="GO:0008270">
    <property type="term" value="F:zinc ion binding"/>
    <property type="evidence" value="ECO:0007669"/>
    <property type="project" value="InterPro"/>
</dbReference>
<dbReference type="GO" id="GO:0005737">
    <property type="term" value="C:cytoplasm"/>
    <property type="evidence" value="ECO:0007669"/>
    <property type="project" value="TreeGrafter"/>
</dbReference>
<name>A0A9E9M050_9BURK</name>
<dbReference type="PIRSF" id="PIRSF038896">
    <property type="entry name" value="NAPE-PLD"/>
    <property type="match status" value="1"/>
</dbReference>
<evidence type="ECO:0000259" key="1">
    <source>
        <dbReference type="Pfam" id="PF12706"/>
    </source>
</evidence>
<dbReference type="CDD" id="cd16283">
    <property type="entry name" value="RomA-like_MBL-fold"/>
    <property type="match status" value="1"/>
</dbReference>
<dbReference type="InterPro" id="IPR001279">
    <property type="entry name" value="Metallo-B-lactamas"/>
</dbReference>
<dbReference type="RefSeq" id="WP_269309757.1">
    <property type="nucleotide sequence ID" value="NZ_CP098242.1"/>
</dbReference>
<dbReference type="AlphaFoldDB" id="A0A9E9M050"/>
<proteinExistence type="predicted"/>
<dbReference type="Proteomes" id="UP001156215">
    <property type="component" value="Chromosome"/>
</dbReference>
<dbReference type="Gene3D" id="3.60.15.10">
    <property type="entry name" value="Ribonuclease Z/Hydroxyacylglutathione hydrolase-like"/>
    <property type="match status" value="1"/>
</dbReference>